<dbReference type="InterPro" id="IPR003663">
    <property type="entry name" value="Sugar/inositol_transpt"/>
</dbReference>
<evidence type="ECO:0000256" key="5">
    <source>
        <dbReference type="ARBA" id="ARBA00022989"/>
    </source>
</evidence>
<evidence type="ECO:0000256" key="3">
    <source>
        <dbReference type="ARBA" id="ARBA00022448"/>
    </source>
</evidence>
<feature type="transmembrane region" description="Helical" evidence="7">
    <location>
        <begin position="74"/>
        <end position="94"/>
    </location>
</feature>
<feature type="transmembrane region" description="Helical" evidence="7">
    <location>
        <begin position="12"/>
        <end position="37"/>
    </location>
</feature>
<dbReference type="PROSITE" id="PS00216">
    <property type="entry name" value="SUGAR_TRANSPORT_1"/>
    <property type="match status" value="1"/>
</dbReference>
<keyword evidence="5 7" id="KW-1133">Transmembrane helix</keyword>
<feature type="transmembrane region" description="Helical" evidence="7">
    <location>
        <begin position="289"/>
        <end position="308"/>
    </location>
</feature>
<evidence type="ECO:0000256" key="6">
    <source>
        <dbReference type="ARBA" id="ARBA00023136"/>
    </source>
</evidence>
<dbReference type="Proteomes" id="UP000078561">
    <property type="component" value="Unassembled WGS sequence"/>
</dbReference>
<dbReference type="Gene3D" id="1.20.1250.20">
    <property type="entry name" value="MFS general substrate transporter like domains"/>
    <property type="match status" value="1"/>
</dbReference>
<dbReference type="InterPro" id="IPR005828">
    <property type="entry name" value="MFS_sugar_transport-like"/>
</dbReference>
<accession>A0A163JT82</accession>
<dbReference type="GO" id="GO:0016020">
    <property type="term" value="C:membrane"/>
    <property type="evidence" value="ECO:0007669"/>
    <property type="project" value="UniProtKB-SubCell"/>
</dbReference>
<dbReference type="InParanoid" id="A0A163JT82"/>
<feature type="transmembrane region" description="Helical" evidence="7">
    <location>
        <begin position="160"/>
        <end position="180"/>
    </location>
</feature>
<evidence type="ECO:0000256" key="7">
    <source>
        <dbReference type="SAM" id="Phobius"/>
    </source>
</evidence>
<dbReference type="GO" id="GO:0005351">
    <property type="term" value="F:carbohydrate:proton symporter activity"/>
    <property type="evidence" value="ECO:0007669"/>
    <property type="project" value="TreeGrafter"/>
</dbReference>
<proteinExistence type="inferred from homology"/>
<dbReference type="PANTHER" id="PTHR48022:SF2">
    <property type="entry name" value="PLASTIDIC GLUCOSE TRANSPORTER 4"/>
    <property type="match status" value="1"/>
</dbReference>
<evidence type="ECO:0000313" key="9">
    <source>
        <dbReference type="EMBL" id="SAM01753.1"/>
    </source>
</evidence>
<comment type="similarity">
    <text evidence="2">Belongs to the major facilitator superfamily. Sugar transporter (TC 2.A.1.1) family.</text>
</comment>
<comment type="subcellular location">
    <subcellularLocation>
        <location evidence="1">Membrane</location>
        <topology evidence="1">Multi-pass membrane protein</topology>
    </subcellularLocation>
</comment>
<dbReference type="AlphaFoldDB" id="A0A163JT82"/>
<dbReference type="InterPro" id="IPR005829">
    <property type="entry name" value="Sugar_transporter_CS"/>
</dbReference>
<dbReference type="OrthoDB" id="6133115at2759"/>
<sequence>MPNKRIHERTPLLHRSPTVCTGALILSTFIPCLAGFLCAYDQTVMETIQTLPDFQSHFYHDKHLTHPTFRPLDYLTIGYFSMAILGSLTSGYVCDQAGRKSSLIGGLLLLSMGSLLNIDCGYAWLFLLGRLVVGFGSGMVVVASPCLIAEVSQSDLRGCLVGFFTLLTMAGQLAGYYMMLEIGPNVSTSSIHRHRRNYDWRVAVGLETCLCMLLILIQWQLPESPRWLAIEKDDEGLQVIAYLQELPQDDPGVQQQWKQIKTSPHHDNDGMLGYSDLVRRTTPQRKRQWLVACVLMVANQVTGCDTLLKYYASAIFYASGLQASNPFVATGCTQSLALAATAISLGWCVDHVGRKTLLFVGSLVLAMCHLGLAGVFQWFSIVDWQTGSLFLMDANARMVAVACVYIFIIAYAFTWGSVILTTSCELFATVDRAKGLALLACLVWASSWLLIVSSLWCFALSPALVYWIHGGAMLGSCYFVYCWVPNTTKQSLEKITEMLL</sequence>
<keyword evidence="10" id="KW-1185">Reference proteome</keyword>
<feature type="transmembrane region" description="Helical" evidence="7">
    <location>
        <begin position="356"/>
        <end position="379"/>
    </location>
</feature>
<evidence type="ECO:0000256" key="2">
    <source>
        <dbReference type="ARBA" id="ARBA00010992"/>
    </source>
</evidence>
<feature type="transmembrane region" description="Helical" evidence="7">
    <location>
        <begin position="124"/>
        <end position="148"/>
    </location>
</feature>
<feature type="transmembrane region" description="Helical" evidence="7">
    <location>
        <begin position="101"/>
        <end position="118"/>
    </location>
</feature>
<feature type="transmembrane region" description="Helical" evidence="7">
    <location>
        <begin position="200"/>
        <end position="217"/>
    </location>
</feature>
<dbReference type="PANTHER" id="PTHR48022">
    <property type="entry name" value="PLASTIDIC GLUCOSE TRANSPORTER 4"/>
    <property type="match status" value="1"/>
</dbReference>
<dbReference type="STRING" id="4829.A0A163JT82"/>
<protein>
    <recommendedName>
        <fullName evidence="8">Major facilitator superfamily (MFS) profile domain-containing protein</fullName>
    </recommendedName>
</protein>
<evidence type="ECO:0000256" key="1">
    <source>
        <dbReference type="ARBA" id="ARBA00004141"/>
    </source>
</evidence>
<feature type="transmembrane region" description="Helical" evidence="7">
    <location>
        <begin position="464"/>
        <end position="484"/>
    </location>
</feature>
<reference evidence="9" key="1">
    <citation type="submission" date="2016-04" db="EMBL/GenBank/DDBJ databases">
        <authorList>
            <person name="Evans L.H."/>
            <person name="Alamgir A."/>
            <person name="Owens N."/>
            <person name="Weber N.D."/>
            <person name="Virtaneva K."/>
            <person name="Barbian K."/>
            <person name="Babar A."/>
            <person name="Rosenke K."/>
        </authorList>
    </citation>
    <scope>NUCLEOTIDE SEQUENCE [LARGE SCALE GENOMIC DNA]</scope>
    <source>
        <strain evidence="9">CBS 101.48</strain>
    </source>
</reference>
<dbReference type="EMBL" id="LT553587">
    <property type="protein sequence ID" value="SAM01753.1"/>
    <property type="molecule type" value="Genomic_DNA"/>
</dbReference>
<gene>
    <name evidence="9" type="primary">ABSGL_07502.1 scaffold 8890</name>
</gene>
<feature type="domain" description="Major facilitator superfamily (MFS) profile" evidence="8">
    <location>
        <begin position="27"/>
        <end position="488"/>
    </location>
</feature>
<dbReference type="PROSITE" id="PS00217">
    <property type="entry name" value="SUGAR_TRANSPORT_2"/>
    <property type="match status" value="1"/>
</dbReference>
<dbReference type="InterPro" id="IPR036259">
    <property type="entry name" value="MFS_trans_sf"/>
</dbReference>
<feature type="transmembrane region" description="Helical" evidence="7">
    <location>
        <begin position="399"/>
        <end position="424"/>
    </location>
</feature>
<dbReference type="PRINTS" id="PR00171">
    <property type="entry name" value="SUGRTRNSPORT"/>
</dbReference>
<keyword evidence="4 7" id="KW-0812">Transmembrane</keyword>
<evidence type="ECO:0000313" key="10">
    <source>
        <dbReference type="Proteomes" id="UP000078561"/>
    </source>
</evidence>
<feature type="transmembrane region" description="Helical" evidence="7">
    <location>
        <begin position="436"/>
        <end position="458"/>
    </location>
</feature>
<dbReference type="InterPro" id="IPR050360">
    <property type="entry name" value="MFS_Sugar_Transporters"/>
</dbReference>
<feature type="transmembrane region" description="Helical" evidence="7">
    <location>
        <begin position="328"/>
        <end position="349"/>
    </location>
</feature>
<keyword evidence="3" id="KW-0813">Transport</keyword>
<dbReference type="SUPFAM" id="SSF103473">
    <property type="entry name" value="MFS general substrate transporter"/>
    <property type="match status" value="1"/>
</dbReference>
<keyword evidence="6 7" id="KW-0472">Membrane</keyword>
<dbReference type="InterPro" id="IPR020846">
    <property type="entry name" value="MFS_dom"/>
</dbReference>
<dbReference type="Pfam" id="PF00083">
    <property type="entry name" value="Sugar_tr"/>
    <property type="match status" value="1"/>
</dbReference>
<evidence type="ECO:0000256" key="4">
    <source>
        <dbReference type="ARBA" id="ARBA00022692"/>
    </source>
</evidence>
<name>A0A163JT82_ABSGL</name>
<organism evidence="9">
    <name type="scientific">Absidia glauca</name>
    <name type="common">Pin mould</name>
    <dbReference type="NCBI Taxonomy" id="4829"/>
    <lineage>
        <taxon>Eukaryota</taxon>
        <taxon>Fungi</taxon>
        <taxon>Fungi incertae sedis</taxon>
        <taxon>Mucoromycota</taxon>
        <taxon>Mucoromycotina</taxon>
        <taxon>Mucoromycetes</taxon>
        <taxon>Mucorales</taxon>
        <taxon>Cunninghamellaceae</taxon>
        <taxon>Absidia</taxon>
    </lineage>
</organism>
<dbReference type="PROSITE" id="PS50850">
    <property type="entry name" value="MFS"/>
    <property type="match status" value="1"/>
</dbReference>
<evidence type="ECO:0000259" key="8">
    <source>
        <dbReference type="PROSITE" id="PS50850"/>
    </source>
</evidence>